<dbReference type="RefSeq" id="WP_285394032.1">
    <property type="nucleotide sequence ID" value="NZ_JASSVS010000028.1"/>
</dbReference>
<protein>
    <submittedName>
        <fullName evidence="1">Uncharacterized protein</fullName>
    </submittedName>
</protein>
<dbReference type="EMBL" id="JASSVS010000028">
    <property type="protein sequence ID" value="MDL0433958.1"/>
    <property type="molecule type" value="Genomic_DNA"/>
</dbReference>
<comment type="caution">
    <text evidence="1">The sequence shown here is derived from an EMBL/GenBank/DDBJ whole genome shotgun (WGS) entry which is preliminary data.</text>
</comment>
<reference evidence="1 2" key="1">
    <citation type="submission" date="2023-06" db="EMBL/GenBank/DDBJ databases">
        <title>Marinobacter azerbaijanicus a moderately halophilic, isolated from Urmia Lake in Azerbaijan region of Iran.</title>
        <authorList>
            <person name="Sanchez-Porro C."/>
            <person name="Aghdam E.M."/>
            <person name="Saheb S.M."/>
            <person name="Tarhriz V."/>
            <person name="Kazemi E."/>
            <person name="Ammozegar M.A."/>
            <person name="Ventosa A."/>
            <person name="Hejazi M.S."/>
        </authorList>
    </citation>
    <scope>NUCLEOTIDE SEQUENCE [LARGE SCALE GENOMIC DNA]</scope>
    <source>
        <strain evidence="1 2">TBZ242</strain>
    </source>
</reference>
<keyword evidence="2" id="KW-1185">Reference proteome</keyword>
<evidence type="ECO:0000313" key="2">
    <source>
        <dbReference type="Proteomes" id="UP001227964"/>
    </source>
</evidence>
<gene>
    <name evidence="1" type="ORF">QPM17_22720</name>
</gene>
<accession>A0ABT7IIG1</accession>
<evidence type="ECO:0000313" key="1">
    <source>
        <dbReference type="EMBL" id="MDL0433958.1"/>
    </source>
</evidence>
<sequence length="62" mass="6935">MDLTTVMTVAVPIASFVGAVMGQRVNVGWIKEKLAEHDRKHESHAKRLASHDLTLGLLENRR</sequence>
<dbReference type="Proteomes" id="UP001227964">
    <property type="component" value="Unassembled WGS sequence"/>
</dbReference>
<organism evidence="1 2">
    <name type="scientific">Marinobacter azerbaijanicus</name>
    <dbReference type="NCBI Taxonomy" id="3050455"/>
    <lineage>
        <taxon>Bacteria</taxon>
        <taxon>Pseudomonadati</taxon>
        <taxon>Pseudomonadota</taxon>
        <taxon>Gammaproteobacteria</taxon>
        <taxon>Pseudomonadales</taxon>
        <taxon>Marinobacteraceae</taxon>
        <taxon>Marinobacter</taxon>
    </lineage>
</organism>
<name>A0ABT7IIG1_9GAMM</name>
<proteinExistence type="predicted"/>